<comment type="catalytic activity">
    <reaction evidence="8">
        <text>a 1-O-(1Z-alkenyl)-sn-glycero-3-phosphocholine + H2O = a 2,3-saturated aldehyde + sn-glycerol 3-phosphocholine</text>
        <dbReference type="Rhea" id="RHEA:22544"/>
        <dbReference type="ChEBI" id="CHEBI:15377"/>
        <dbReference type="ChEBI" id="CHEBI:16870"/>
        <dbReference type="ChEBI" id="CHEBI:73359"/>
        <dbReference type="ChEBI" id="CHEBI:77287"/>
        <dbReference type="EC" id="3.3.2.2"/>
    </reaction>
</comment>
<evidence type="ECO:0000256" key="2">
    <source>
        <dbReference type="ARBA" id="ARBA00007375"/>
    </source>
</evidence>
<feature type="transmembrane region" description="Helical" evidence="9">
    <location>
        <begin position="81"/>
        <end position="99"/>
    </location>
</feature>
<feature type="transmembrane region" description="Helical" evidence="9">
    <location>
        <begin position="59"/>
        <end position="75"/>
    </location>
</feature>
<evidence type="ECO:0000256" key="3">
    <source>
        <dbReference type="ARBA" id="ARBA00022692"/>
    </source>
</evidence>
<evidence type="ECO:0000256" key="8">
    <source>
        <dbReference type="ARBA" id="ARBA00049560"/>
    </source>
</evidence>
<accession>A0A817VWR6</accession>
<name>A0A817VWR6_9BILA</name>
<dbReference type="AlphaFoldDB" id="A0A817VWR6"/>
<feature type="transmembrane region" description="Helical" evidence="9">
    <location>
        <begin position="211"/>
        <end position="232"/>
    </location>
</feature>
<feature type="transmembrane region" description="Helical" evidence="9">
    <location>
        <begin position="152"/>
        <end position="172"/>
    </location>
</feature>
<comment type="subcellular location">
    <subcellularLocation>
        <location evidence="1">Membrane</location>
        <topology evidence="1">Multi-pass membrane protein</topology>
    </subcellularLocation>
</comment>
<comment type="similarity">
    <text evidence="2">Belongs to the TMEM86 family.</text>
</comment>
<evidence type="ECO:0000256" key="10">
    <source>
        <dbReference type="SAM" id="SignalP"/>
    </source>
</evidence>
<comment type="catalytic activity">
    <reaction evidence="7">
        <text>a 1-O-(1Z-alkenyl)-sn-glycero-3-phosphoethanolamine + H2O = a 2,3-saturated aldehyde + sn-glycero-3-phosphoethanolamine</text>
        <dbReference type="Rhea" id="RHEA:16905"/>
        <dbReference type="ChEBI" id="CHEBI:15377"/>
        <dbReference type="ChEBI" id="CHEBI:73359"/>
        <dbReference type="ChEBI" id="CHEBI:77288"/>
        <dbReference type="ChEBI" id="CHEBI:143890"/>
        <dbReference type="EC" id="3.3.2.2"/>
    </reaction>
</comment>
<dbReference type="GO" id="GO:0047408">
    <property type="term" value="F:alkenylglycerophosphocholine hydrolase activity"/>
    <property type="evidence" value="ECO:0007669"/>
    <property type="project" value="UniProtKB-EC"/>
</dbReference>
<feature type="transmembrane region" description="Helical" evidence="9">
    <location>
        <begin position="120"/>
        <end position="140"/>
    </location>
</feature>
<comment type="caution">
    <text evidence="11">The sequence shown here is derived from an EMBL/GenBank/DDBJ whole genome shotgun (WGS) entry which is preliminary data.</text>
</comment>
<dbReference type="EMBL" id="CAJNYV010000141">
    <property type="protein sequence ID" value="CAF3347735.1"/>
    <property type="molecule type" value="Genomic_DNA"/>
</dbReference>
<proteinExistence type="inferred from homology"/>
<sequence length="239" mass="27073">MAYIGSLSLLFSVLLAIDIYSETTQNDVIRWAAKPFLMPVLIVLFLLNAHNNLSLERRYLVIAFLFSWFGDLLLMQNRNDLFLFGLVSFLLAHISYIIAFMVRIQYGEPELRRQLTVSNMIIKSIPFLAYIALMLCILSPKLNTNTEETKGLLVPVVLYTFVVVGMTYTSYLRDRKAPGFWTVFAGAVFFVLSDSLIALNRFVMPLPTPGLFVMFTYGLGQYLIVVGSLQVANKNVKIS</sequence>
<evidence type="ECO:0000256" key="4">
    <source>
        <dbReference type="ARBA" id="ARBA00022989"/>
    </source>
</evidence>
<reference evidence="11" key="1">
    <citation type="submission" date="2021-02" db="EMBL/GenBank/DDBJ databases">
        <authorList>
            <person name="Nowell W R."/>
        </authorList>
    </citation>
    <scope>NUCLEOTIDE SEQUENCE</scope>
</reference>
<dbReference type="Pfam" id="PF07947">
    <property type="entry name" value="YhhN"/>
    <property type="match status" value="1"/>
</dbReference>
<protein>
    <recommendedName>
        <fullName evidence="6">lysoplasmalogenase</fullName>
        <ecNumber evidence="6">3.3.2.2</ecNumber>
    </recommendedName>
</protein>
<keyword evidence="5 9" id="KW-0472">Membrane</keyword>
<evidence type="ECO:0000256" key="6">
    <source>
        <dbReference type="ARBA" id="ARBA00035673"/>
    </source>
</evidence>
<dbReference type="PANTHER" id="PTHR31885:SF6">
    <property type="entry name" value="GH04784P"/>
    <property type="match status" value="1"/>
</dbReference>
<dbReference type="PANTHER" id="PTHR31885">
    <property type="entry name" value="GH04784P"/>
    <property type="match status" value="1"/>
</dbReference>
<feature type="signal peptide" evidence="10">
    <location>
        <begin position="1"/>
        <end position="16"/>
    </location>
</feature>
<dbReference type="InterPro" id="IPR012506">
    <property type="entry name" value="TMEM86B-like"/>
</dbReference>
<keyword evidence="10" id="KW-0732">Signal</keyword>
<organism evidence="11 12">
    <name type="scientific">Rotaria socialis</name>
    <dbReference type="NCBI Taxonomy" id="392032"/>
    <lineage>
        <taxon>Eukaryota</taxon>
        <taxon>Metazoa</taxon>
        <taxon>Spiralia</taxon>
        <taxon>Gnathifera</taxon>
        <taxon>Rotifera</taxon>
        <taxon>Eurotatoria</taxon>
        <taxon>Bdelloidea</taxon>
        <taxon>Philodinida</taxon>
        <taxon>Philodinidae</taxon>
        <taxon>Rotaria</taxon>
    </lineage>
</organism>
<feature type="transmembrane region" description="Helical" evidence="9">
    <location>
        <begin position="179"/>
        <end position="199"/>
    </location>
</feature>
<dbReference type="EC" id="3.3.2.2" evidence="6"/>
<evidence type="ECO:0000256" key="1">
    <source>
        <dbReference type="ARBA" id="ARBA00004141"/>
    </source>
</evidence>
<evidence type="ECO:0000256" key="9">
    <source>
        <dbReference type="SAM" id="Phobius"/>
    </source>
</evidence>
<keyword evidence="3 9" id="KW-0812">Transmembrane</keyword>
<evidence type="ECO:0000256" key="7">
    <source>
        <dbReference type="ARBA" id="ARBA00049458"/>
    </source>
</evidence>
<feature type="transmembrane region" description="Helical" evidence="9">
    <location>
        <begin position="31"/>
        <end position="47"/>
    </location>
</feature>
<evidence type="ECO:0000313" key="11">
    <source>
        <dbReference type="EMBL" id="CAF3347735.1"/>
    </source>
</evidence>
<gene>
    <name evidence="11" type="ORF">KIK155_LOCUS3314</name>
</gene>
<feature type="chain" id="PRO_5032293784" description="lysoplasmalogenase" evidence="10">
    <location>
        <begin position="17"/>
        <end position="239"/>
    </location>
</feature>
<evidence type="ECO:0000256" key="5">
    <source>
        <dbReference type="ARBA" id="ARBA00023136"/>
    </source>
</evidence>
<dbReference type="GO" id="GO:0016020">
    <property type="term" value="C:membrane"/>
    <property type="evidence" value="ECO:0007669"/>
    <property type="project" value="UniProtKB-SubCell"/>
</dbReference>
<dbReference type="Proteomes" id="UP000663865">
    <property type="component" value="Unassembled WGS sequence"/>
</dbReference>
<keyword evidence="4 9" id="KW-1133">Transmembrane helix</keyword>
<evidence type="ECO:0000313" key="12">
    <source>
        <dbReference type="Proteomes" id="UP000663865"/>
    </source>
</evidence>